<dbReference type="Pfam" id="PF01381">
    <property type="entry name" value="HTH_3"/>
    <property type="match status" value="1"/>
</dbReference>
<dbReference type="InterPro" id="IPR001387">
    <property type="entry name" value="Cro/C1-type_HTH"/>
</dbReference>
<reference evidence="3" key="1">
    <citation type="journal article" date="2019" name="Int. J. Syst. Evol. Microbiol.">
        <title>The Global Catalogue of Microorganisms (GCM) 10K type strain sequencing project: providing services to taxonomists for standard genome sequencing and annotation.</title>
        <authorList>
            <consortium name="The Broad Institute Genomics Platform"/>
            <consortium name="The Broad Institute Genome Sequencing Center for Infectious Disease"/>
            <person name="Wu L."/>
            <person name="Ma J."/>
        </authorList>
    </citation>
    <scope>NUCLEOTIDE SEQUENCE [LARGE SCALE GENOMIC DNA]</scope>
    <source>
        <strain evidence="3">JCM 30742</strain>
    </source>
</reference>
<dbReference type="SUPFAM" id="SSF47413">
    <property type="entry name" value="lambda repressor-like DNA-binding domains"/>
    <property type="match status" value="1"/>
</dbReference>
<name>A0ABP7CIC4_9MICC</name>
<protein>
    <recommendedName>
        <fullName evidence="1">HTH cro/C1-type domain-containing protein</fullName>
    </recommendedName>
</protein>
<evidence type="ECO:0000313" key="2">
    <source>
        <dbReference type="EMBL" id="GAA3690077.1"/>
    </source>
</evidence>
<dbReference type="InterPro" id="IPR036388">
    <property type="entry name" value="WH-like_DNA-bd_sf"/>
</dbReference>
<dbReference type="InterPro" id="IPR010982">
    <property type="entry name" value="Lambda_DNA-bd_dom_sf"/>
</dbReference>
<proteinExistence type="predicted"/>
<dbReference type="EMBL" id="BAABEO010000019">
    <property type="protein sequence ID" value="GAA3690077.1"/>
    <property type="molecule type" value="Genomic_DNA"/>
</dbReference>
<dbReference type="Gene3D" id="1.10.10.10">
    <property type="entry name" value="Winged helix-like DNA-binding domain superfamily/Winged helix DNA-binding domain"/>
    <property type="match status" value="1"/>
</dbReference>
<organism evidence="2 3">
    <name type="scientific">Arthrobacter ginkgonis</name>
    <dbReference type="NCBI Taxonomy" id="1630594"/>
    <lineage>
        <taxon>Bacteria</taxon>
        <taxon>Bacillati</taxon>
        <taxon>Actinomycetota</taxon>
        <taxon>Actinomycetes</taxon>
        <taxon>Micrococcales</taxon>
        <taxon>Micrococcaceae</taxon>
        <taxon>Arthrobacter</taxon>
    </lineage>
</organism>
<gene>
    <name evidence="2" type="ORF">GCM10023081_29440</name>
</gene>
<sequence>MATIDQRASRRRADLVDQLLHRLNTDYPLVRPFERTAGDELQGVLDDGAAAVALALDVAATRAWSIGLGIGPVRLPLPPQTRAGAGPAFENARTAVERAKHSPASLAVVGPAPEGSRLEAELQLVAELEVRRSPAAAEAGRLIEQGLSQREAAERLGITQQAVSGRLAAGLWQPTRALLREAGAALGRLSESADAAGEPDGGAA</sequence>
<dbReference type="Proteomes" id="UP001500752">
    <property type="component" value="Unassembled WGS sequence"/>
</dbReference>
<accession>A0ABP7CIC4</accession>
<evidence type="ECO:0000313" key="3">
    <source>
        <dbReference type="Proteomes" id="UP001500752"/>
    </source>
</evidence>
<dbReference type="PROSITE" id="PS50943">
    <property type="entry name" value="HTH_CROC1"/>
    <property type="match status" value="1"/>
</dbReference>
<evidence type="ECO:0000259" key="1">
    <source>
        <dbReference type="PROSITE" id="PS50943"/>
    </source>
</evidence>
<dbReference type="CDD" id="cd00093">
    <property type="entry name" value="HTH_XRE"/>
    <property type="match status" value="1"/>
</dbReference>
<comment type="caution">
    <text evidence="2">The sequence shown here is derived from an EMBL/GenBank/DDBJ whole genome shotgun (WGS) entry which is preliminary data.</text>
</comment>
<keyword evidence="3" id="KW-1185">Reference proteome</keyword>
<feature type="domain" description="HTH cro/C1-type" evidence="1">
    <location>
        <begin position="144"/>
        <end position="164"/>
    </location>
</feature>